<dbReference type="EMBL" id="JASZ02000005">
    <property type="protein sequence ID" value="OWK98863.1"/>
    <property type="molecule type" value="Genomic_DNA"/>
</dbReference>
<proteinExistence type="predicted"/>
<dbReference type="RefSeq" id="WP_031502619.1">
    <property type="nucleotide sequence ID" value="NZ_JASZ02000005.1"/>
</dbReference>
<comment type="caution">
    <text evidence="2">The sequence shown here is derived from an EMBL/GenBank/DDBJ whole genome shotgun (WGS) entry which is preliminary data.</text>
</comment>
<dbReference type="Proteomes" id="UP000197587">
    <property type="component" value="Unassembled WGS sequence"/>
</dbReference>
<accession>A0A246BB00</accession>
<evidence type="ECO:0000313" key="2">
    <source>
        <dbReference type="EMBL" id="OWK98863.1"/>
    </source>
</evidence>
<gene>
    <name evidence="2" type="ORF">AP75_04205</name>
</gene>
<organism evidence="2 3">
    <name type="scientific">Kaistella haifensis DSM 19056</name>
    <dbReference type="NCBI Taxonomy" id="1450526"/>
    <lineage>
        <taxon>Bacteria</taxon>
        <taxon>Pseudomonadati</taxon>
        <taxon>Bacteroidota</taxon>
        <taxon>Flavobacteriia</taxon>
        <taxon>Flavobacteriales</taxon>
        <taxon>Weeksellaceae</taxon>
        <taxon>Chryseobacterium group</taxon>
        <taxon>Kaistella</taxon>
    </lineage>
</organism>
<protein>
    <recommendedName>
        <fullName evidence="4">DUF2147 domain-containing protein</fullName>
    </recommendedName>
</protein>
<name>A0A246BB00_9FLAO</name>
<sequence length="155" mass="17846">MKKILYLLLLISALASAQMPDISTVWLNNSMPYTGTIGDQKEAMKVMVEISEQNRKNDQEYFLSGYSVVENTNTKFEGKLKITKYKNGKKRSSIFGEYEFAEEPNGKHSGILKGKFVYTFMWNAKTQKIEKQYLQFIGDCASYDGSLTYKTNWKN</sequence>
<reference evidence="2 3" key="1">
    <citation type="submission" date="2014-01" db="EMBL/GenBank/DDBJ databases">
        <authorList>
            <consortium name="Genome Consortium for Active Teaching"/>
            <person name="Sontag T.C."/>
            <person name="Newman J.D."/>
        </authorList>
    </citation>
    <scope>NUCLEOTIDE SEQUENCE [LARGE SCALE GENOMIC DNA]</scope>
    <source>
        <strain evidence="2 3">DSM 19056</strain>
    </source>
</reference>
<keyword evidence="3" id="KW-1185">Reference proteome</keyword>
<evidence type="ECO:0008006" key="4">
    <source>
        <dbReference type="Google" id="ProtNLM"/>
    </source>
</evidence>
<dbReference type="AlphaFoldDB" id="A0A246BB00"/>
<keyword evidence="1" id="KW-0732">Signal</keyword>
<evidence type="ECO:0000313" key="3">
    <source>
        <dbReference type="Proteomes" id="UP000197587"/>
    </source>
</evidence>
<feature type="chain" id="PRO_5011228551" description="DUF2147 domain-containing protein" evidence="1">
    <location>
        <begin position="18"/>
        <end position="155"/>
    </location>
</feature>
<evidence type="ECO:0000256" key="1">
    <source>
        <dbReference type="SAM" id="SignalP"/>
    </source>
</evidence>
<reference evidence="2 3" key="2">
    <citation type="submission" date="2017-05" db="EMBL/GenBank/DDBJ databases">
        <title>Genome of Chryseobacterium haifense.</title>
        <authorList>
            <person name="Newman J.D."/>
        </authorList>
    </citation>
    <scope>NUCLEOTIDE SEQUENCE [LARGE SCALE GENOMIC DNA]</scope>
    <source>
        <strain evidence="2 3">DSM 19056</strain>
    </source>
</reference>
<feature type="signal peptide" evidence="1">
    <location>
        <begin position="1"/>
        <end position="17"/>
    </location>
</feature>